<dbReference type="Proteomes" id="UP000004995">
    <property type="component" value="Unassembled WGS sequence"/>
</dbReference>
<feature type="compositionally biased region" description="Basic residues" evidence="1">
    <location>
        <begin position="14"/>
        <end position="26"/>
    </location>
</feature>
<dbReference type="InParanoid" id="K3YAL5"/>
<accession>K3YAL5</accession>
<dbReference type="AlphaFoldDB" id="K3YAL5"/>
<reference evidence="2" key="2">
    <citation type="submission" date="2018-08" db="UniProtKB">
        <authorList>
            <consortium name="EnsemblPlants"/>
        </authorList>
    </citation>
    <scope>IDENTIFICATION</scope>
    <source>
        <strain evidence="2">Yugu1</strain>
    </source>
</reference>
<keyword evidence="3" id="KW-1185">Reference proteome</keyword>
<proteinExistence type="predicted"/>
<evidence type="ECO:0000256" key="1">
    <source>
        <dbReference type="SAM" id="MobiDB-lite"/>
    </source>
</evidence>
<reference evidence="3" key="1">
    <citation type="journal article" date="2012" name="Nat. Biotechnol.">
        <title>Reference genome sequence of the model plant Setaria.</title>
        <authorList>
            <person name="Bennetzen J.L."/>
            <person name="Schmutz J."/>
            <person name="Wang H."/>
            <person name="Percifield R."/>
            <person name="Hawkins J."/>
            <person name="Pontaroli A.C."/>
            <person name="Estep M."/>
            <person name="Feng L."/>
            <person name="Vaughn J.N."/>
            <person name="Grimwood J."/>
            <person name="Jenkins J."/>
            <person name="Barry K."/>
            <person name="Lindquist E."/>
            <person name="Hellsten U."/>
            <person name="Deshpande S."/>
            <person name="Wang X."/>
            <person name="Wu X."/>
            <person name="Mitros T."/>
            <person name="Triplett J."/>
            <person name="Yang X."/>
            <person name="Ye C.Y."/>
            <person name="Mauro-Herrera M."/>
            <person name="Wang L."/>
            <person name="Li P."/>
            <person name="Sharma M."/>
            <person name="Sharma R."/>
            <person name="Ronald P.C."/>
            <person name="Panaud O."/>
            <person name="Kellogg E.A."/>
            <person name="Brutnell T.P."/>
            <person name="Doust A.N."/>
            <person name="Tuskan G.A."/>
            <person name="Rokhsar D."/>
            <person name="Devos K.M."/>
        </authorList>
    </citation>
    <scope>NUCLEOTIDE SEQUENCE [LARGE SCALE GENOMIC DNA]</scope>
    <source>
        <strain evidence="3">cv. Yugu1</strain>
    </source>
</reference>
<feature type="region of interest" description="Disordered" evidence="1">
    <location>
        <begin position="1"/>
        <end position="30"/>
    </location>
</feature>
<dbReference type="EnsemblPlants" id="KQK98669">
    <property type="protein sequence ID" value="KQK98669"/>
    <property type="gene ID" value="SETIT_011257mg"/>
</dbReference>
<sequence>MRIGLGFDGGASSKQRRARRRRRRHGTSGASGEWGTLALLNVAVSRTNNGRSWRLVRRRTRAPRVTPAACHDMAVASHSAGGGRCAHSRRRAVCLFGWRPLSRSTSSRAAAAEIQTARGMGWIHQSGESHAPCVCSPQCARSELAL</sequence>
<evidence type="ECO:0000313" key="2">
    <source>
        <dbReference type="EnsemblPlants" id="KQK98669"/>
    </source>
</evidence>
<protein>
    <submittedName>
        <fullName evidence="2">Uncharacterized protein</fullName>
    </submittedName>
</protein>
<evidence type="ECO:0000313" key="3">
    <source>
        <dbReference type="Proteomes" id="UP000004995"/>
    </source>
</evidence>
<organism evidence="2 3">
    <name type="scientific">Setaria italica</name>
    <name type="common">Foxtail millet</name>
    <name type="synonym">Panicum italicum</name>
    <dbReference type="NCBI Taxonomy" id="4555"/>
    <lineage>
        <taxon>Eukaryota</taxon>
        <taxon>Viridiplantae</taxon>
        <taxon>Streptophyta</taxon>
        <taxon>Embryophyta</taxon>
        <taxon>Tracheophyta</taxon>
        <taxon>Spermatophyta</taxon>
        <taxon>Magnoliopsida</taxon>
        <taxon>Liliopsida</taxon>
        <taxon>Poales</taxon>
        <taxon>Poaceae</taxon>
        <taxon>PACMAD clade</taxon>
        <taxon>Panicoideae</taxon>
        <taxon>Panicodae</taxon>
        <taxon>Paniceae</taxon>
        <taxon>Cenchrinae</taxon>
        <taxon>Setaria</taxon>
    </lineage>
</organism>
<name>K3YAL5_SETIT</name>
<dbReference type="EMBL" id="AGNK02004489">
    <property type="status" value="NOT_ANNOTATED_CDS"/>
    <property type="molecule type" value="Genomic_DNA"/>
</dbReference>
<dbReference type="Gramene" id="KQK98669">
    <property type="protein sequence ID" value="KQK98669"/>
    <property type="gene ID" value="SETIT_011257mg"/>
</dbReference>
<dbReference type="HOGENOM" id="CLU_1780672_0_0_1"/>